<keyword evidence="2" id="KW-1185">Reference proteome</keyword>
<reference evidence="1 2" key="1">
    <citation type="submission" date="2018-05" db="EMBL/GenBank/DDBJ databases">
        <title>Genomic analysis of Gracilibacillus dipsosauri DD1 reveals novel features of a salt-tolerant amylase.</title>
        <authorList>
            <person name="Deutch C.E."/>
            <person name="Yang S."/>
        </authorList>
    </citation>
    <scope>NUCLEOTIDE SEQUENCE [LARGE SCALE GENOMIC DNA]</scope>
    <source>
        <strain evidence="1 2">DD1</strain>
    </source>
</reference>
<dbReference type="RefSeq" id="WP_109983332.1">
    <property type="nucleotide sequence ID" value="NZ_QGTD01000004.1"/>
</dbReference>
<evidence type="ECO:0000313" key="2">
    <source>
        <dbReference type="Proteomes" id="UP000245624"/>
    </source>
</evidence>
<accession>A0A317L3B6</accession>
<dbReference type="OrthoDB" id="2989910at2"/>
<proteinExistence type="predicted"/>
<dbReference type="EMBL" id="QGTD01000004">
    <property type="protein sequence ID" value="PWU69953.1"/>
    <property type="molecule type" value="Genomic_DNA"/>
</dbReference>
<dbReference type="Proteomes" id="UP000245624">
    <property type="component" value="Unassembled WGS sequence"/>
</dbReference>
<gene>
    <name evidence="1" type="ORF">DLJ74_03240</name>
</gene>
<name>A0A317L3B6_9BACI</name>
<sequence length="93" mass="10837">MLSQDKRAVANVIQFKGYWTGFLMVSMVNSTQCNGLWCCGRRVTIPSLEELEELEEVVKKYVTDINGNGLRKQVHFYQLQNNRLVNERRVRSV</sequence>
<comment type="caution">
    <text evidence="1">The sequence shown here is derived from an EMBL/GenBank/DDBJ whole genome shotgun (WGS) entry which is preliminary data.</text>
</comment>
<dbReference type="AlphaFoldDB" id="A0A317L3B6"/>
<organism evidence="1 2">
    <name type="scientific">Gracilibacillus dipsosauri</name>
    <dbReference type="NCBI Taxonomy" id="178340"/>
    <lineage>
        <taxon>Bacteria</taxon>
        <taxon>Bacillati</taxon>
        <taxon>Bacillota</taxon>
        <taxon>Bacilli</taxon>
        <taxon>Bacillales</taxon>
        <taxon>Bacillaceae</taxon>
        <taxon>Gracilibacillus</taxon>
    </lineage>
</organism>
<protein>
    <submittedName>
        <fullName evidence="1">Uncharacterized protein</fullName>
    </submittedName>
</protein>
<evidence type="ECO:0000313" key="1">
    <source>
        <dbReference type="EMBL" id="PWU69953.1"/>
    </source>
</evidence>